<dbReference type="InterPro" id="IPR050765">
    <property type="entry name" value="Riboflavin_Biosynth_HTPR"/>
</dbReference>
<keyword evidence="3" id="KW-1185">Reference proteome</keyword>
<organism evidence="2 3">
    <name type="scientific">Ulvibacterium marinum</name>
    <dbReference type="NCBI Taxonomy" id="2419782"/>
    <lineage>
        <taxon>Bacteria</taxon>
        <taxon>Pseudomonadati</taxon>
        <taxon>Bacteroidota</taxon>
        <taxon>Flavobacteriia</taxon>
        <taxon>Flavobacteriales</taxon>
        <taxon>Flavobacteriaceae</taxon>
        <taxon>Ulvibacterium</taxon>
    </lineage>
</organism>
<dbReference type="SUPFAM" id="SSF53597">
    <property type="entry name" value="Dihydrofolate reductase-like"/>
    <property type="match status" value="1"/>
</dbReference>
<dbReference type="EMBL" id="RBCJ01000003">
    <property type="protein sequence ID" value="RKN79670.1"/>
    <property type="molecule type" value="Genomic_DNA"/>
</dbReference>
<comment type="caution">
    <text evidence="2">The sequence shown here is derived from an EMBL/GenBank/DDBJ whole genome shotgun (WGS) entry which is preliminary data.</text>
</comment>
<dbReference type="PANTHER" id="PTHR38011:SF11">
    <property type="entry name" value="2,5-DIAMINO-6-RIBOSYLAMINO-4(3H)-PYRIMIDINONE 5'-PHOSPHATE REDUCTASE"/>
    <property type="match status" value="1"/>
</dbReference>
<sequence>MSKRKIILNLCTSLDSFIEGENGEIDWCLTDQDYSMTAFLNRIDTIFFGRKSYEQLVQEMPNAFSDKKKVVFSKTLKNIDAHSRIISGNIENEVRDLINAPGKDIWLFGGANLTTTMLNLNLVDELMISVHPLLLGKGKPLFSAIERRKKLRLTDTKTFSTGLVQLYYTVEKE</sequence>
<evidence type="ECO:0000259" key="1">
    <source>
        <dbReference type="Pfam" id="PF01872"/>
    </source>
</evidence>
<evidence type="ECO:0000313" key="2">
    <source>
        <dbReference type="EMBL" id="RKN79670.1"/>
    </source>
</evidence>
<dbReference type="OrthoDB" id="195113at2"/>
<proteinExistence type="predicted"/>
<accession>A0A3B0C3A2</accession>
<name>A0A3B0C3A2_9FLAO</name>
<reference evidence="2 3" key="1">
    <citation type="submission" date="2018-10" db="EMBL/GenBank/DDBJ databases">
        <title>Ulvibacterium marinum gen. nov., sp. nov., a novel marine bacterium of the family Flavobacteriaceae, isolated from a culture of the green alga Ulva prolifera.</title>
        <authorList>
            <person name="Zhang Z."/>
        </authorList>
    </citation>
    <scope>NUCLEOTIDE SEQUENCE [LARGE SCALE GENOMIC DNA]</scope>
    <source>
        <strain evidence="2 3">CCMM003</strain>
    </source>
</reference>
<feature type="domain" description="Bacterial bifunctional deaminase-reductase C-terminal" evidence="1">
    <location>
        <begin position="4"/>
        <end position="164"/>
    </location>
</feature>
<dbReference type="InterPro" id="IPR002734">
    <property type="entry name" value="RibDG_C"/>
</dbReference>
<evidence type="ECO:0000313" key="3">
    <source>
        <dbReference type="Proteomes" id="UP000276603"/>
    </source>
</evidence>
<dbReference type="GO" id="GO:0008703">
    <property type="term" value="F:5-amino-6-(5-phosphoribosylamino)uracil reductase activity"/>
    <property type="evidence" value="ECO:0007669"/>
    <property type="project" value="InterPro"/>
</dbReference>
<dbReference type="Proteomes" id="UP000276603">
    <property type="component" value="Unassembled WGS sequence"/>
</dbReference>
<dbReference type="RefSeq" id="WP_120712478.1">
    <property type="nucleotide sequence ID" value="NZ_RBCJ01000003.1"/>
</dbReference>
<dbReference type="PANTHER" id="PTHR38011">
    <property type="entry name" value="DIHYDROFOLATE REDUCTASE FAMILY PROTEIN (AFU_ORTHOLOGUE AFUA_8G06820)"/>
    <property type="match status" value="1"/>
</dbReference>
<dbReference type="GO" id="GO:0009231">
    <property type="term" value="P:riboflavin biosynthetic process"/>
    <property type="evidence" value="ECO:0007669"/>
    <property type="project" value="InterPro"/>
</dbReference>
<dbReference type="InterPro" id="IPR024072">
    <property type="entry name" value="DHFR-like_dom_sf"/>
</dbReference>
<gene>
    <name evidence="2" type="ORF">D7Z94_15350</name>
</gene>
<dbReference type="AlphaFoldDB" id="A0A3B0C3A2"/>
<dbReference type="Pfam" id="PF01872">
    <property type="entry name" value="RibD_C"/>
    <property type="match status" value="1"/>
</dbReference>
<dbReference type="Gene3D" id="3.40.430.10">
    <property type="entry name" value="Dihydrofolate Reductase, subunit A"/>
    <property type="match status" value="1"/>
</dbReference>
<protein>
    <submittedName>
        <fullName evidence="2">Dihydrofolate reductase</fullName>
    </submittedName>
</protein>